<dbReference type="EMBL" id="BOPG01000028">
    <property type="protein sequence ID" value="GIJ57041.1"/>
    <property type="molecule type" value="Genomic_DNA"/>
</dbReference>
<evidence type="ECO:0000256" key="1">
    <source>
        <dbReference type="SAM" id="MobiDB-lite"/>
    </source>
</evidence>
<keyword evidence="3" id="KW-1185">Reference proteome</keyword>
<name>A0A8J4E0P8_9ACTN</name>
<evidence type="ECO:0000313" key="2">
    <source>
        <dbReference type="EMBL" id="GIJ57041.1"/>
    </source>
</evidence>
<dbReference type="Pfam" id="PF19457">
    <property type="entry name" value="DUF5994"/>
    <property type="match status" value="1"/>
</dbReference>
<proteinExistence type="predicted"/>
<dbReference type="InterPro" id="IPR046036">
    <property type="entry name" value="DUF5994"/>
</dbReference>
<organism evidence="2 3">
    <name type="scientific">Virgisporangium aurantiacum</name>
    <dbReference type="NCBI Taxonomy" id="175570"/>
    <lineage>
        <taxon>Bacteria</taxon>
        <taxon>Bacillati</taxon>
        <taxon>Actinomycetota</taxon>
        <taxon>Actinomycetes</taxon>
        <taxon>Micromonosporales</taxon>
        <taxon>Micromonosporaceae</taxon>
        <taxon>Virgisporangium</taxon>
    </lineage>
</organism>
<dbReference type="Proteomes" id="UP000612585">
    <property type="component" value="Unassembled WGS sequence"/>
</dbReference>
<dbReference type="RefSeq" id="WP_203996091.1">
    <property type="nucleotide sequence ID" value="NZ_BOPG01000028.1"/>
</dbReference>
<sequence length="173" mass="18482">MSTVTQPTATQPATTATSGPRLVLAPVRAGRAVLDGGWWPRSWDPHAELPELVLALSTRYGTIRQLMLNSVTWDSRFRRLAVGGGVVRAGWYASVDPATLIATTYDGDQIDLLVVPPSTAAGTAETAMARAADPANRDRAQAILTAPAAVENSDEHPRWDNDGGADRNGRRQP</sequence>
<protein>
    <submittedName>
        <fullName evidence="2">Uncharacterized protein</fullName>
    </submittedName>
</protein>
<dbReference type="AlphaFoldDB" id="A0A8J4E0P8"/>
<comment type="caution">
    <text evidence="2">The sequence shown here is derived from an EMBL/GenBank/DDBJ whole genome shotgun (WGS) entry which is preliminary data.</text>
</comment>
<feature type="compositionally biased region" description="Basic and acidic residues" evidence="1">
    <location>
        <begin position="153"/>
        <end position="173"/>
    </location>
</feature>
<evidence type="ECO:0000313" key="3">
    <source>
        <dbReference type="Proteomes" id="UP000612585"/>
    </source>
</evidence>
<accession>A0A8J4E0P8</accession>
<gene>
    <name evidence="2" type="ORF">Vau01_045570</name>
</gene>
<reference evidence="2" key="1">
    <citation type="submission" date="2021-01" db="EMBL/GenBank/DDBJ databases">
        <title>Whole genome shotgun sequence of Virgisporangium aurantiacum NBRC 16421.</title>
        <authorList>
            <person name="Komaki H."/>
            <person name="Tamura T."/>
        </authorList>
    </citation>
    <scope>NUCLEOTIDE SEQUENCE</scope>
    <source>
        <strain evidence="2">NBRC 16421</strain>
    </source>
</reference>
<feature type="region of interest" description="Disordered" evidence="1">
    <location>
        <begin position="146"/>
        <end position="173"/>
    </location>
</feature>